<evidence type="ECO:0000313" key="3">
    <source>
        <dbReference type="Proteomes" id="UP000247459"/>
    </source>
</evidence>
<protein>
    <submittedName>
        <fullName evidence="2">Uncharacterized protein</fullName>
    </submittedName>
</protein>
<proteinExistence type="predicted"/>
<accession>A0A2W0CFZ8</accession>
<dbReference type="AlphaFoldDB" id="A0A2W0CFZ8"/>
<evidence type="ECO:0000256" key="1">
    <source>
        <dbReference type="SAM" id="MobiDB-lite"/>
    </source>
</evidence>
<dbReference type="RefSeq" id="WP_110756109.1">
    <property type="nucleotide sequence ID" value="NZ_PRLG01000003.1"/>
</dbReference>
<gene>
    <name evidence="2" type="ORF">PIL02S_00511</name>
</gene>
<sequence>MSIVEDMRNKISDLEGTIEEYKRISEKLPTEINYIVQNLLNHQLNDLRFRLERFTFLKTEKQCTECNNWIKESEEPVQLNYQYNKTRPIHMTLCTNCMSAIDKVMVTNEAEPKWGLRPGTIKQDRHLGKLKVFEEMGLIKSTGRYIKIHEIVMRAYYEPKLLERGRKSKKSANKDVQDTNTVQEVERENS</sequence>
<reference evidence="2 3" key="1">
    <citation type="submission" date="2018-01" db="EMBL/GenBank/DDBJ databases">
        <title>Genome sequence of the PGP bacterium Paenibacillus illinoisensis E3.</title>
        <authorList>
            <person name="Rolli E."/>
            <person name="Marasco R."/>
            <person name="Bessem C."/>
            <person name="Michoud G."/>
            <person name="Gaiarsa S."/>
            <person name="Borin S."/>
            <person name="Daffonchio D."/>
        </authorList>
    </citation>
    <scope>NUCLEOTIDE SEQUENCE [LARGE SCALE GENOMIC DNA]</scope>
    <source>
        <strain evidence="2 3">E3</strain>
    </source>
</reference>
<dbReference type="OrthoDB" id="2662669at2"/>
<evidence type="ECO:0000313" key="2">
    <source>
        <dbReference type="EMBL" id="PYY30964.1"/>
    </source>
</evidence>
<feature type="region of interest" description="Disordered" evidence="1">
    <location>
        <begin position="166"/>
        <end position="190"/>
    </location>
</feature>
<dbReference type="EMBL" id="PRLG01000003">
    <property type="protein sequence ID" value="PYY30964.1"/>
    <property type="molecule type" value="Genomic_DNA"/>
</dbReference>
<organism evidence="2 3">
    <name type="scientific">Paenibacillus illinoisensis</name>
    <dbReference type="NCBI Taxonomy" id="59845"/>
    <lineage>
        <taxon>Bacteria</taxon>
        <taxon>Bacillati</taxon>
        <taxon>Bacillota</taxon>
        <taxon>Bacilli</taxon>
        <taxon>Bacillales</taxon>
        <taxon>Paenibacillaceae</taxon>
        <taxon>Paenibacillus</taxon>
    </lineage>
</organism>
<name>A0A2W0CFZ8_9BACL</name>
<comment type="caution">
    <text evidence="2">The sequence shown here is derived from an EMBL/GenBank/DDBJ whole genome shotgun (WGS) entry which is preliminary data.</text>
</comment>
<dbReference type="Proteomes" id="UP000247459">
    <property type="component" value="Unassembled WGS sequence"/>
</dbReference>